<feature type="compositionally biased region" description="Polar residues" evidence="1">
    <location>
        <begin position="319"/>
        <end position="337"/>
    </location>
</feature>
<comment type="caution">
    <text evidence="2">The sequence shown here is derived from an EMBL/GenBank/DDBJ whole genome shotgun (WGS) entry which is preliminary data.</text>
</comment>
<dbReference type="EMBL" id="MKGL01000131">
    <property type="protein sequence ID" value="RNF05553.1"/>
    <property type="molecule type" value="Genomic_DNA"/>
</dbReference>
<dbReference type="GeneID" id="40328425"/>
<feature type="compositionally biased region" description="Basic and acidic residues" evidence="1">
    <location>
        <begin position="620"/>
        <end position="632"/>
    </location>
</feature>
<gene>
    <name evidence="2" type="ORF">TraAM80_04492</name>
</gene>
<feature type="region of interest" description="Disordered" evidence="1">
    <location>
        <begin position="63"/>
        <end position="86"/>
    </location>
</feature>
<sequence length="665" mass="71148">MGLCASCGVWHRHGTLDPESRRRVRLTRHECMAALIGGAANRDKEVAVDGAFQVKAPRACRGHGSRRKVEGSRGRRFGGGNEEVTAATPGSRARRYRLLRVANVLCSAALSSGGGRLAAVTAPPKDAVPAGEKGGSFFAHDELVRHDAGVWTSQDPVSRAGLHHHAGASADVGDVVVLCRQIRPHLQECHGGAVNSGNGGTSNILALRREQPAVTNAAFLPVNTEHHRSDATNKDARREHCERRPRRNIYHHLLQPMHGHVKAGRDERTAGNRYPPYGRCGGAPLPVPSLLHNGASARHVVECFIQTLMKRARAVAESNKATLRNSSRQISTHSNEVGTLKGGSNGHGSDNDGIIGSEKKRQQWQQETEGQRGQDALDALRLVSPYVNKKEEGEIHLMPSCCAVTTEQHGSFHRGRLSNQAIANDGGLSAAGVMGREARKNSAEECSLVSTAAFDGTIMPCEDSITKCSVKSFRGMLWLPPLGADSRSPPSSSFDSLSTALQEAGYTGRGADCHAGSIIGDVRDANVSDFSLVSSIQSSSQLHSGSMVASSCSPHDAGVDTPTQWPPLHGDTELTRLQRPKGKLRRIRPSDFTLPTFLPRDPQVKSRIAPLTPQPPNRCPETRRLSRARTHETGGPGPTTATATAAAYSSSLIVEATRTVSSSLS</sequence>
<keyword evidence="3" id="KW-1185">Reference proteome</keyword>
<feature type="region of interest" description="Disordered" evidence="1">
    <location>
        <begin position="319"/>
        <end position="375"/>
    </location>
</feature>
<name>A0A422NJA5_TRYRA</name>
<dbReference type="Proteomes" id="UP000283634">
    <property type="component" value="Unassembled WGS sequence"/>
</dbReference>
<reference evidence="2 3" key="1">
    <citation type="journal article" date="2018" name="BMC Genomics">
        <title>Genomic comparison of Trypanosoma conorhini and Trypanosoma rangeli to Trypanosoma cruzi strains of high and low virulence.</title>
        <authorList>
            <person name="Bradwell K.R."/>
            <person name="Koparde V.N."/>
            <person name="Matveyev A.V."/>
            <person name="Serrano M.G."/>
            <person name="Alves J.M."/>
            <person name="Parikh H."/>
            <person name="Huang B."/>
            <person name="Lee V."/>
            <person name="Espinosa-Alvarez O."/>
            <person name="Ortiz P.A."/>
            <person name="Costa-Martins A.G."/>
            <person name="Teixeira M.M."/>
            <person name="Buck G.A."/>
        </authorList>
    </citation>
    <scope>NUCLEOTIDE SEQUENCE [LARGE SCALE GENOMIC DNA]</scope>
    <source>
        <strain evidence="2 3">AM80</strain>
    </source>
</reference>
<feature type="region of interest" description="Disordered" evidence="1">
    <location>
        <begin position="592"/>
        <end position="643"/>
    </location>
</feature>
<evidence type="ECO:0000313" key="3">
    <source>
        <dbReference type="Proteomes" id="UP000283634"/>
    </source>
</evidence>
<organism evidence="2 3">
    <name type="scientific">Trypanosoma rangeli</name>
    <dbReference type="NCBI Taxonomy" id="5698"/>
    <lineage>
        <taxon>Eukaryota</taxon>
        <taxon>Discoba</taxon>
        <taxon>Euglenozoa</taxon>
        <taxon>Kinetoplastea</taxon>
        <taxon>Metakinetoplastina</taxon>
        <taxon>Trypanosomatida</taxon>
        <taxon>Trypanosomatidae</taxon>
        <taxon>Trypanosoma</taxon>
        <taxon>Herpetosoma</taxon>
    </lineage>
</organism>
<accession>A0A422NJA5</accession>
<dbReference type="RefSeq" id="XP_029238747.1">
    <property type="nucleotide sequence ID" value="XM_029381418.1"/>
</dbReference>
<protein>
    <submittedName>
        <fullName evidence="2">Uncharacterized protein</fullName>
    </submittedName>
</protein>
<evidence type="ECO:0000256" key="1">
    <source>
        <dbReference type="SAM" id="MobiDB-lite"/>
    </source>
</evidence>
<proteinExistence type="predicted"/>
<evidence type="ECO:0000313" key="2">
    <source>
        <dbReference type="EMBL" id="RNF05553.1"/>
    </source>
</evidence>
<dbReference type="AlphaFoldDB" id="A0A422NJA5"/>